<dbReference type="GO" id="GO:0004494">
    <property type="term" value="F:methylmalonyl-CoA mutase activity"/>
    <property type="evidence" value="ECO:0007669"/>
    <property type="project" value="UniProtKB-EC"/>
</dbReference>
<gene>
    <name evidence="2" type="ORF">FHS57_003532</name>
</gene>
<evidence type="ECO:0000259" key="1">
    <source>
        <dbReference type="Pfam" id="PF01642"/>
    </source>
</evidence>
<dbReference type="Pfam" id="PF01642">
    <property type="entry name" value="MM_CoA_mutase"/>
    <property type="match status" value="1"/>
</dbReference>
<sequence>MNLPLFSEFSPASKEIWKQQTLKDLKGKDFEATLFWKTAEGIVVEPYYAAEDLVDERFVEIQACQVKNTGWLNQPQVGVGEEKATNAQLKALLQKGVDALTLDLTKNQKIELTKLLDGIKLSETPVFFQTGGREAATVSELLRFIPYQMKGGLADDSLARWTQTGELSATYFEELANCIRHTQTSPQFRTVCVSSHAFHNAGATTAQELAFTLSSAVTYLDKLTDEGLSVEDILQKVYFSLSIGTNYFLEIAKLRALRYLWERISGQFLKEGDTSLRQANCYIHAQTSTFYEAATTPNTNMLRATTEAMSAVMGGCDALTVHAYDAVFQETDEFSERIARNISILLKGESYLDKTIDPAAGSYYLENLTLQLADAAWALFLAIEEKGGFMEAIAQNFIQDAIEENFQQTLKALEEGKRVMVGVNKFRFDDGTVVIPPAIDEKSIQSAFKLLVNRRIAQSFEV</sequence>
<dbReference type="EC" id="5.4.99.2" evidence="2"/>
<keyword evidence="3" id="KW-1185">Reference proteome</keyword>
<dbReference type="PANTHER" id="PTHR48101:SF1">
    <property type="entry name" value="METHYLMALONYL-COA MUTASE, LARGE SUBUNIT"/>
    <property type="match status" value="1"/>
</dbReference>
<dbReference type="AlphaFoldDB" id="A0A7W5ZLF4"/>
<evidence type="ECO:0000313" key="2">
    <source>
        <dbReference type="EMBL" id="MBB3839523.1"/>
    </source>
</evidence>
<dbReference type="InterPro" id="IPR016176">
    <property type="entry name" value="Cbl-dep_enz_cat"/>
</dbReference>
<name>A0A7W5ZLF4_9BACT</name>
<dbReference type="GO" id="GO:0031419">
    <property type="term" value="F:cobalamin binding"/>
    <property type="evidence" value="ECO:0007669"/>
    <property type="project" value="InterPro"/>
</dbReference>
<proteinExistence type="predicted"/>
<feature type="domain" description="Methylmalonyl-CoA mutase alpha/beta chain catalytic" evidence="1">
    <location>
        <begin position="111"/>
        <end position="445"/>
    </location>
</feature>
<dbReference type="InterPro" id="IPR006099">
    <property type="entry name" value="MeMalonylCoA_mutase_a/b_cat"/>
</dbReference>
<dbReference type="Gene3D" id="3.20.20.240">
    <property type="entry name" value="Methylmalonyl-CoA mutase"/>
    <property type="match status" value="1"/>
</dbReference>
<dbReference type="RefSeq" id="WP_183975881.1">
    <property type="nucleotide sequence ID" value="NZ_JACIBY010000007.1"/>
</dbReference>
<reference evidence="2 3" key="1">
    <citation type="submission" date="2020-08" db="EMBL/GenBank/DDBJ databases">
        <title>Genomic Encyclopedia of Type Strains, Phase IV (KMG-IV): sequencing the most valuable type-strain genomes for metagenomic binning, comparative biology and taxonomic classification.</title>
        <authorList>
            <person name="Goeker M."/>
        </authorList>
    </citation>
    <scope>NUCLEOTIDE SEQUENCE [LARGE SCALE GENOMIC DNA]</scope>
    <source>
        <strain evidence="2 3">DSM 17976</strain>
    </source>
</reference>
<dbReference type="EMBL" id="JACIBY010000007">
    <property type="protein sequence ID" value="MBB3839523.1"/>
    <property type="molecule type" value="Genomic_DNA"/>
</dbReference>
<dbReference type="PANTHER" id="PTHR48101">
    <property type="entry name" value="METHYLMALONYL-COA MUTASE, MITOCHONDRIAL-RELATED"/>
    <property type="match status" value="1"/>
</dbReference>
<keyword evidence="2" id="KW-0413">Isomerase</keyword>
<dbReference type="CDD" id="cd03677">
    <property type="entry name" value="MM_CoA_mutase_beta"/>
    <property type="match status" value="1"/>
</dbReference>
<dbReference type="Proteomes" id="UP000541352">
    <property type="component" value="Unassembled WGS sequence"/>
</dbReference>
<dbReference type="SUPFAM" id="SSF51703">
    <property type="entry name" value="Cobalamin (vitamin B12)-dependent enzymes"/>
    <property type="match status" value="1"/>
</dbReference>
<comment type="caution">
    <text evidence="2">The sequence shown here is derived from an EMBL/GenBank/DDBJ whole genome shotgun (WGS) entry which is preliminary data.</text>
</comment>
<protein>
    <submittedName>
        <fullName evidence="2">Methylmalonyl-CoA mutase</fullName>
        <ecNumber evidence="2">5.4.99.2</ecNumber>
    </submittedName>
</protein>
<organism evidence="2 3">
    <name type="scientific">Runella defluvii</name>
    <dbReference type="NCBI Taxonomy" id="370973"/>
    <lineage>
        <taxon>Bacteria</taxon>
        <taxon>Pseudomonadati</taxon>
        <taxon>Bacteroidota</taxon>
        <taxon>Cytophagia</taxon>
        <taxon>Cytophagales</taxon>
        <taxon>Spirosomataceae</taxon>
        <taxon>Runella</taxon>
    </lineage>
</organism>
<evidence type="ECO:0000313" key="3">
    <source>
        <dbReference type="Proteomes" id="UP000541352"/>
    </source>
</evidence>
<accession>A0A7W5ZLF4</accession>